<comment type="caution">
    <text evidence="1">The sequence shown here is derived from an EMBL/GenBank/DDBJ whole genome shotgun (WGS) entry which is preliminary data.</text>
</comment>
<name>A0A828Z6P7_9LEPT</name>
<gene>
    <name evidence="1" type="ORF">LEP1GSC036_0457</name>
</gene>
<sequence length="40" mass="5166">MLYFKKMLSFPYNFQVLSYGKFFNRKLRDDYQYPRFKRKT</sequence>
<protein>
    <submittedName>
        <fullName evidence="1">Uncharacterized protein</fullName>
    </submittedName>
</protein>
<proteinExistence type="predicted"/>
<dbReference type="Proteomes" id="UP000001338">
    <property type="component" value="Unassembled WGS sequence"/>
</dbReference>
<organism evidence="1 2">
    <name type="scientific">Leptospira weilii str. 2006001853</name>
    <dbReference type="NCBI Taxonomy" id="1001589"/>
    <lineage>
        <taxon>Bacteria</taxon>
        <taxon>Pseudomonadati</taxon>
        <taxon>Spirochaetota</taxon>
        <taxon>Spirochaetia</taxon>
        <taxon>Leptospirales</taxon>
        <taxon>Leptospiraceae</taxon>
        <taxon>Leptospira</taxon>
    </lineage>
</organism>
<accession>A0A828Z6P7</accession>
<evidence type="ECO:0000313" key="1">
    <source>
        <dbReference type="EMBL" id="EKR65155.1"/>
    </source>
</evidence>
<dbReference type="EMBL" id="AFLV02000023">
    <property type="protein sequence ID" value="EKR65155.1"/>
    <property type="molecule type" value="Genomic_DNA"/>
</dbReference>
<dbReference type="AlphaFoldDB" id="A0A828Z6P7"/>
<evidence type="ECO:0000313" key="2">
    <source>
        <dbReference type="Proteomes" id="UP000001338"/>
    </source>
</evidence>
<reference evidence="1 2" key="1">
    <citation type="submission" date="2012-10" db="EMBL/GenBank/DDBJ databases">
        <authorList>
            <person name="Harkins D.M."/>
            <person name="Durkin A.S."/>
            <person name="Brinkac L.M."/>
            <person name="Haft D.H."/>
            <person name="Selengut J.D."/>
            <person name="Sanka R."/>
            <person name="DePew J."/>
            <person name="Purushe J."/>
            <person name="Whelen A.C."/>
            <person name="Vinetz J.M."/>
            <person name="Sutton G.G."/>
            <person name="Nierman W.C."/>
            <person name="Fouts D.E."/>
        </authorList>
    </citation>
    <scope>NUCLEOTIDE SEQUENCE [LARGE SCALE GENOMIC DNA]</scope>
    <source>
        <strain evidence="1 2">2006001853</strain>
    </source>
</reference>